<dbReference type="EMBL" id="CT573213">
    <property type="protein sequence ID" value="CAJ58818.1"/>
    <property type="molecule type" value="Genomic_DNA"/>
</dbReference>
<name>Q0RUC4_FRAAA</name>
<dbReference type="InterPro" id="IPR007438">
    <property type="entry name" value="DUF488"/>
</dbReference>
<gene>
    <name evidence="1" type="ordered locus">FRAAL0138</name>
</gene>
<dbReference type="AlphaFoldDB" id="Q0RUC4"/>
<protein>
    <recommendedName>
        <fullName evidence="3">DUF488 domain-containing protein</fullName>
    </recommendedName>
</protein>
<dbReference type="KEGG" id="fal:FRAAL0138"/>
<organism evidence="1 2">
    <name type="scientific">Frankia alni (strain DSM 45986 / CECT 9034 / ACN14a)</name>
    <dbReference type="NCBI Taxonomy" id="326424"/>
    <lineage>
        <taxon>Bacteria</taxon>
        <taxon>Bacillati</taxon>
        <taxon>Actinomycetota</taxon>
        <taxon>Actinomycetes</taxon>
        <taxon>Frankiales</taxon>
        <taxon>Frankiaceae</taxon>
        <taxon>Frankia</taxon>
    </lineage>
</organism>
<dbReference type="HOGENOM" id="CLU_1832216_0_0_11"/>
<proteinExistence type="predicted"/>
<dbReference type="Pfam" id="PF04343">
    <property type="entry name" value="DUF488"/>
    <property type="match status" value="1"/>
</dbReference>
<accession>Q0RUC4</accession>
<sequence length="140" mass="15272">MTGGSGTVADIRLNAVSRRPGFSKTRLRDALHEAGIDYLHLRALGNPKHNREPFRTGRVDEGCRVYRQQIDHPDATQALDLLASRGREHPTAVLCVEHDESACHRQVVLDLLPRLPNVAAGSVTGPRRSLGLSPSGSDHT</sequence>
<dbReference type="OrthoDB" id="9789109at2"/>
<dbReference type="eggNOG" id="COG5483">
    <property type="taxonomic scope" value="Bacteria"/>
</dbReference>
<keyword evidence="2" id="KW-1185">Reference proteome</keyword>
<evidence type="ECO:0008006" key="3">
    <source>
        <dbReference type="Google" id="ProtNLM"/>
    </source>
</evidence>
<dbReference type="PANTHER" id="PTHR39337">
    <property type="entry name" value="BLR5642 PROTEIN"/>
    <property type="match status" value="1"/>
</dbReference>
<dbReference type="Proteomes" id="UP000000657">
    <property type="component" value="Chromosome"/>
</dbReference>
<dbReference type="STRING" id="326424.FRAAL0138"/>
<evidence type="ECO:0000313" key="2">
    <source>
        <dbReference type="Proteomes" id="UP000000657"/>
    </source>
</evidence>
<dbReference type="PANTHER" id="PTHR39337:SF1">
    <property type="entry name" value="BLR5642 PROTEIN"/>
    <property type="match status" value="1"/>
</dbReference>
<evidence type="ECO:0000313" key="1">
    <source>
        <dbReference type="EMBL" id="CAJ58818.1"/>
    </source>
</evidence>
<reference evidence="1 2" key="1">
    <citation type="journal article" date="2007" name="Genome Res.">
        <title>Genome characteristics of facultatively symbiotic Frankia sp. strains reflect host range and host plant biogeography.</title>
        <authorList>
            <person name="Normand P."/>
            <person name="Lapierre P."/>
            <person name="Tisa L.S."/>
            <person name="Gogarten J.P."/>
            <person name="Alloisio N."/>
            <person name="Bagnarol E."/>
            <person name="Bassi C.A."/>
            <person name="Berry A.M."/>
            <person name="Bickhart D.M."/>
            <person name="Choisne N."/>
            <person name="Couloux A."/>
            <person name="Cournoyer B."/>
            <person name="Cruveiller S."/>
            <person name="Daubin V."/>
            <person name="Demange N."/>
            <person name="Francino M.P."/>
            <person name="Goltsman E."/>
            <person name="Huang Y."/>
            <person name="Kopp O.R."/>
            <person name="Labarre L."/>
            <person name="Lapidus A."/>
            <person name="Lavire C."/>
            <person name="Marechal J."/>
            <person name="Martinez M."/>
            <person name="Mastronunzio J.E."/>
            <person name="Mullin B.C."/>
            <person name="Niemann J."/>
            <person name="Pujic P."/>
            <person name="Rawnsley T."/>
            <person name="Rouy Z."/>
            <person name="Schenowitz C."/>
            <person name="Sellstedt A."/>
            <person name="Tavares F."/>
            <person name="Tomkins J.P."/>
            <person name="Vallenet D."/>
            <person name="Valverde C."/>
            <person name="Wall L.G."/>
            <person name="Wang Y."/>
            <person name="Medigue C."/>
            <person name="Benson D.R."/>
        </authorList>
    </citation>
    <scope>NUCLEOTIDE SEQUENCE [LARGE SCALE GENOMIC DNA]</scope>
    <source>
        <strain evidence="2">DSM 45986 / CECT 9034 / ACN14a</strain>
    </source>
</reference>